<dbReference type="STRING" id="234267.Acid_7217"/>
<dbReference type="EMBL" id="CP000473">
    <property type="protein sequence ID" value="ABJ88128.1"/>
    <property type="molecule type" value="Genomic_DNA"/>
</dbReference>
<evidence type="ECO:0000256" key="1">
    <source>
        <dbReference type="SAM" id="SignalP"/>
    </source>
</evidence>
<dbReference type="AlphaFoldDB" id="Q01QE2"/>
<reference evidence="2" key="1">
    <citation type="submission" date="2006-10" db="EMBL/GenBank/DDBJ databases">
        <title>Complete sequence of Solibacter usitatus Ellin6076.</title>
        <authorList>
            <consortium name="US DOE Joint Genome Institute"/>
            <person name="Copeland A."/>
            <person name="Lucas S."/>
            <person name="Lapidus A."/>
            <person name="Barry K."/>
            <person name="Detter J.C."/>
            <person name="Glavina del Rio T."/>
            <person name="Hammon N."/>
            <person name="Israni S."/>
            <person name="Dalin E."/>
            <person name="Tice H."/>
            <person name="Pitluck S."/>
            <person name="Thompson L.S."/>
            <person name="Brettin T."/>
            <person name="Bruce D."/>
            <person name="Han C."/>
            <person name="Tapia R."/>
            <person name="Gilna P."/>
            <person name="Schmutz J."/>
            <person name="Larimer F."/>
            <person name="Land M."/>
            <person name="Hauser L."/>
            <person name="Kyrpides N."/>
            <person name="Mikhailova N."/>
            <person name="Janssen P.H."/>
            <person name="Kuske C.R."/>
            <person name="Richardson P."/>
        </authorList>
    </citation>
    <scope>NUCLEOTIDE SEQUENCE</scope>
    <source>
        <strain evidence="2">Ellin6076</strain>
    </source>
</reference>
<proteinExistence type="predicted"/>
<dbReference type="InParanoid" id="Q01QE2"/>
<accession>Q01QE2</accession>
<evidence type="ECO:0008006" key="3">
    <source>
        <dbReference type="Google" id="ProtNLM"/>
    </source>
</evidence>
<gene>
    <name evidence="2" type="ordered locus">Acid_7217</name>
</gene>
<dbReference type="eggNOG" id="ENOG5033F24">
    <property type="taxonomic scope" value="Bacteria"/>
</dbReference>
<organism evidence="2">
    <name type="scientific">Solibacter usitatus (strain Ellin6076)</name>
    <dbReference type="NCBI Taxonomy" id="234267"/>
    <lineage>
        <taxon>Bacteria</taxon>
        <taxon>Pseudomonadati</taxon>
        <taxon>Acidobacteriota</taxon>
        <taxon>Terriglobia</taxon>
        <taxon>Bryobacterales</taxon>
        <taxon>Solibacteraceae</taxon>
        <taxon>Candidatus Solibacter</taxon>
    </lineage>
</organism>
<dbReference type="OrthoDB" id="197868at2"/>
<sequence length="119" mass="12679" precursor="true">MKWLLVLLAVFAMTAAAADVSGTWKATVETPNGAMETTFVFKVDAGKVTGTTTMGQMGETAISEGKVDGDTVTFAVVRQGQNGEFRINYSGKATGDEMKITATIPAMDRTFEMTAKRAK</sequence>
<dbReference type="HOGENOM" id="CLU_157286_0_0_0"/>
<evidence type="ECO:0000313" key="2">
    <source>
        <dbReference type="EMBL" id="ABJ88128.1"/>
    </source>
</evidence>
<protein>
    <recommendedName>
        <fullName evidence="3">Lipocalin-like domain-containing protein</fullName>
    </recommendedName>
</protein>
<name>Q01QE2_SOLUE</name>
<keyword evidence="1" id="KW-0732">Signal</keyword>
<dbReference type="KEGG" id="sus:Acid_7217"/>
<feature type="chain" id="PRO_5004162475" description="Lipocalin-like domain-containing protein" evidence="1">
    <location>
        <begin position="18"/>
        <end position="119"/>
    </location>
</feature>
<feature type="signal peptide" evidence="1">
    <location>
        <begin position="1"/>
        <end position="17"/>
    </location>
</feature>